<gene>
    <name evidence="2" type="ORF">CAOG_004726</name>
</gene>
<dbReference type="InParanoid" id="A0A0D2WQP1"/>
<dbReference type="AlphaFoldDB" id="A0A0D2WQP1"/>
<dbReference type="Proteomes" id="UP000008743">
    <property type="component" value="Unassembled WGS sequence"/>
</dbReference>
<accession>A0A0D2WQP1</accession>
<evidence type="ECO:0000256" key="1">
    <source>
        <dbReference type="SAM" id="MobiDB-lite"/>
    </source>
</evidence>
<reference evidence="3" key="1">
    <citation type="submission" date="2011-02" db="EMBL/GenBank/DDBJ databases">
        <title>The Genome Sequence of Capsaspora owczarzaki ATCC 30864.</title>
        <authorList>
            <person name="Russ C."/>
            <person name="Cuomo C."/>
            <person name="Burger G."/>
            <person name="Gray M.W."/>
            <person name="Holland P.W.H."/>
            <person name="King N."/>
            <person name="Lang F.B.F."/>
            <person name="Roger A.J."/>
            <person name="Ruiz-Trillo I."/>
            <person name="Young S.K."/>
            <person name="Zeng Q."/>
            <person name="Gargeya S."/>
            <person name="Alvarado L."/>
            <person name="Berlin A."/>
            <person name="Chapman S.B."/>
            <person name="Chen Z."/>
            <person name="Freedman E."/>
            <person name="Gellesch M."/>
            <person name="Goldberg J."/>
            <person name="Griggs A."/>
            <person name="Gujja S."/>
            <person name="Heilman E."/>
            <person name="Heiman D."/>
            <person name="Howarth C."/>
            <person name="Mehta T."/>
            <person name="Neiman D."/>
            <person name="Pearson M."/>
            <person name="Roberts A."/>
            <person name="Saif S."/>
            <person name="Shea T."/>
            <person name="Shenoy N."/>
            <person name="Sisk P."/>
            <person name="Stolte C."/>
            <person name="Sykes S."/>
            <person name="White J."/>
            <person name="Yandava C."/>
            <person name="Haas B."/>
            <person name="Nusbaum C."/>
            <person name="Birren B."/>
        </authorList>
    </citation>
    <scope>NUCLEOTIDE SEQUENCE</scope>
    <source>
        <strain evidence="3">ATCC 30864</strain>
    </source>
</reference>
<evidence type="ECO:0000313" key="2">
    <source>
        <dbReference type="EMBL" id="KJE94025.1"/>
    </source>
</evidence>
<keyword evidence="3" id="KW-1185">Reference proteome</keyword>
<organism evidence="2 3">
    <name type="scientific">Capsaspora owczarzaki (strain ATCC 30864)</name>
    <dbReference type="NCBI Taxonomy" id="595528"/>
    <lineage>
        <taxon>Eukaryota</taxon>
        <taxon>Filasterea</taxon>
        <taxon>Capsaspora</taxon>
    </lineage>
</organism>
<dbReference type="EMBL" id="KE346366">
    <property type="protein sequence ID" value="KJE94025.1"/>
    <property type="molecule type" value="Genomic_DNA"/>
</dbReference>
<name>A0A0D2WQP1_CAPO3</name>
<proteinExistence type="predicted"/>
<sequence length="95" mass="9952">MQDPITCPRPNSPHSLLASSSMPTISLRTTPTPGTIMGYSATCLCSSSRATCRGSIPTPQPGAILPSIASEPTLALPLTLRLACTWSTLSRIKVL</sequence>
<protein>
    <submittedName>
        <fullName evidence="2">Uncharacterized protein</fullName>
    </submittedName>
</protein>
<evidence type="ECO:0000313" key="3">
    <source>
        <dbReference type="Proteomes" id="UP000008743"/>
    </source>
</evidence>
<feature type="region of interest" description="Disordered" evidence="1">
    <location>
        <begin position="1"/>
        <end position="29"/>
    </location>
</feature>
<feature type="compositionally biased region" description="Polar residues" evidence="1">
    <location>
        <begin position="12"/>
        <end position="29"/>
    </location>
</feature>